<keyword evidence="2" id="KW-0812">Transmembrane</keyword>
<dbReference type="GO" id="GO:0042803">
    <property type="term" value="F:protein homodimerization activity"/>
    <property type="evidence" value="ECO:0007669"/>
    <property type="project" value="InterPro"/>
</dbReference>
<dbReference type="InterPro" id="IPR009012">
    <property type="entry name" value="GrpE_head"/>
</dbReference>
<keyword evidence="1" id="KW-0143">Chaperone</keyword>
<gene>
    <name evidence="3" type="ORF">Afil01_39940</name>
</gene>
<dbReference type="GO" id="GO:0006457">
    <property type="term" value="P:protein folding"/>
    <property type="evidence" value="ECO:0007669"/>
    <property type="project" value="InterPro"/>
</dbReference>
<dbReference type="AlphaFoldDB" id="A0A9W6SNW0"/>
<reference evidence="3" key="1">
    <citation type="submission" date="2023-03" db="EMBL/GenBank/DDBJ databases">
        <title>Actinorhabdospora filicis NBRC 111898.</title>
        <authorList>
            <person name="Ichikawa N."/>
            <person name="Sato H."/>
            <person name="Tonouchi N."/>
        </authorList>
    </citation>
    <scope>NUCLEOTIDE SEQUENCE</scope>
    <source>
        <strain evidence="3">NBRC 111898</strain>
    </source>
</reference>
<dbReference type="Gene3D" id="2.30.22.10">
    <property type="entry name" value="Head domain of nucleotide exchange factor GrpE"/>
    <property type="match status" value="1"/>
</dbReference>
<accession>A0A9W6SNW0</accession>
<evidence type="ECO:0000256" key="2">
    <source>
        <dbReference type="SAM" id="Phobius"/>
    </source>
</evidence>
<keyword evidence="2" id="KW-0472">Membrane</keyword>
<dbReference type="Pfam" id="PF01025">
    <property type="entry name" value="GrpE"/>
    <property type="match status" value="1"/>
</dbReference>
<feature type="transmembrane region" description="Helical" evidence="2">
    <location>
        <begin position="39"/>
        <end position="62"/>
    </location>
</feature>
<name>A0A9W6SNW0_9ACTN</name>
<dbReference type="RefSeq" id="WP_285664308.1">
    <property type="nucleotide sequence ID" value="NZ_BSTX01000002.1"/>
</dbReference>
<dbReference type="InterPro" id="IPR000740">
    <property type="entry name" value="GrpE"/>
</dbReference>
<keyword evidence="2" id="KW-1133">Transmembrane helix</keyword>
<dbReference type="Proteomes" id="UP001165079">
    <property type="component" value="Unassembled WGS sequence"/>
</dbReference>
<keyword evidence="4" id="KW-1185">Reference proteome</keyword>
<sequence>MSTAHLRLIAVAVTAIAAALTGVATGLVATPAEGESFAVVPALAGFGGAALTGAVLVVLLIAATKRPGTQSAAVDAESAETIRNLTAHVDQLGADRSTLVNTAVYVRDRTNSKAIADRIGATLHEVGVVTLVPTGVAFDPQHHEAGGHTPAPDQQSVGVIAAVEVPGYVDRGTLLRAPVVTVFRGREA</sequence>
<comment type="caution">
    <text evidence="3">The sequence shown here is derived from an EMBL/GenBank/DDBJ whole genome shotgun (WGS) entry which is preliminary data.</text>
</comment>
<dbReference type="SUPFAM" id="SSF51064">
    <property type="entry name" value="Head domain of nucleotide exchange factor GrpE"/>
    <property type="match status" value="1"/>
</dbReference>
<evidence type="ECO:0008006" key="5">
    <source>
        <dbReference type="Google" id="ProtNLM"/>
    </source>
</evidence>
<protein>
    <recommendedName>
        <fullName evidence="5">GrpE protein</fullName>
    </recommendedName>
</protein>
<dbReference type="EMBL" id="BSTX01000002">
    <property type="protein sequence ID" value="GLZ79187.1"/>
    <property type="molecule type" value="Genomic_DNA"/>
</dbReference>
<dbReference type="GO" id="GO:0000774">
    <property type="term" value="F:adenyl-nucleotide exchange factor activity"/>
    <property type="evidence" value="ECO:0007669"/>
    <property type="project" value="InterPro"/>
</dbReference>
<proteinExistence type="predicted"/>
<evidence type="ECO:0000313" key="4">
    <source>
        <dbReference type="Proteomes" id="UP001165079"/>
    </source>
</evidence>
<organism evidence="3 4">
    <name type="scientific">Actinorhabdospora filicis</name>
    <dbReference type="NCBI Taxonomy" id="1785913"/>
    <lineage>
        <taxon>Bacteria</taxon>
        <taxon>Bacillati</taxon>
        <taxon>Actinomycetota</taxon>
        <taxon>Actinomycetes</taxon>
        <taxon>Micromonosporales</taxon>
        <taxon>Micromonosporaceae</taxon>
        <taxon>Actinorhabdospora</taxon>
    </lineage>
</organism>
<dbReference type="GO" id="GO:0051087">
    <property type="term" value="F:protein-folding chaperone binding"/>
    <property type="evidence" value="ECO:0007669"/>
    <property type="project" value="InterPro"/>
</dbReference>
<evidence type="ECO:0000313" key="3">
    <source>
        <dbReference type="EMBL" id="GLZ79187.1"/>
    </source>
</evidence>
<evidence type="ECO:0000256" key="1">
    <source>
        <dbReference type="ARBA" id="ARBA00023186"/>
    </source>
</evidence>